<dbReference type="Proteomes" id="UP000027222">
    <property type="component" value="Unassembled WGS sequence"/>
</dbReference>
<evidence type="ECO:0000313" key="2">
    <source>
        <dbReference type="EMBL" id="KDR84682.1"/>
    </source>
</evidence>
<proteinExistence type="predicted"/>
<reference evidence="1" key="2">
    <citation type="journal article" date="2014" name="Proc. Natl. Acad. Sci. U.S.A.">
        <title>Extensive sampling of basidiomycete genomes demonstrates inadequacy of the white rot/brown rot paradigm for wood decay fungi.</title>
        <authorList>
            <person name="Riley R."/>
            <person name="Salamov A.A."/>
            <person name="Brown D.W."/>
            <person name="Nagy L.G."/>
            <person name="Floudas D."/>
            <person name="Held B.W."/>
            <person name="Levasseur A."/>
            <person name="Lombard V."/>
            <person name="Morin E."/>
            <person name="Otillar R."/>
            <person name="Lindquist E.A."/>
            <person name="Sun H."/>
            <person name="LaButti K.M."/>
            <person name="Schmutz J."/>
            <person name="Jabbour D."/>
            <person name="Luo H."/>
            <person name="Baker S.E."/>
            <person name="Pisabarro A.G."/>
            <person name="Walton J.D."/>
            <person name="Blanchette R.A."/>
            <person name="Henrissat B."/>
            <person name="Martin F."/>
            <person name="Cullen D."/>
            <person name="Hibbett D.S."/>
            <person name="Grigoriev I.V."/>
        </authorList>
    </citation>
    <scope>NUCLEOTIDE SEQUENCE</scope>
    <source>
        <strain evidence="1">CBS 339.88</strain>
    </source>
</reference>
<evidence type="ECO:0000313" key="3">
    <source>
        <dbReference type="Proteomes" id="UP000027222"/>
    </source>
</evidence>
<accession>A0A067TXG0</accession>
<dbReference type="EMBL" id="KL142368">
    <property type="protein sequence ID" value="KDR84682.1"/>
    <property type="molecule type" value="Genomic_DNA"/>
</dbReference>
<dbReference type="EMBL" id="KL142368">
    <property type="protein sequence ID" value="KDR84679.1"/>
    <property type="molecule type" value="Genomic_DNA"/>
</dbReference>
<reference evidence="3" key="1">
    <citation type="journal article" date="2014" name="Proc. Natl. Acad. Sci. U.S.A.">
        <title>Extensive sampling of basidiomycete genomes demonstrates inadequacy of the white-rot/brown-rot paradigm for wood decay fungi.</title>
        <authorList>
            <person name="Riley R."/>
            <person name="Salamov A.A."/>
            <person name="Brown D.W."/>
            <person name="Nagy L.G."/>
            <person name="Floudas D."/>
            <person name="Held B.W."/>
            <person name="Levasseur A."/>
            <person name="Lombard V."/>
            <person name="Morin E."/>
            <person name="Otillar R."/>
            <person name="Lindquist E.A."/>
            <person name="Sun H."/>
            <person name="LaButti K.M."/>
            <person name="Schmutz J."/>
            <person name="Jabbour D."/>
            <person name="Luo H."/>
            <person name="Baker S.E."/>
            <person name="Pisabarro A.G."/>
            <person name="Walton J.D."/>
            <person name="Blanchette R.A."/>
            <person name="Henrissat B."/>
            <person name="Martin F."/>
            <person name="Cullen D."/>
            <person name="Hibbett D.S."/>
            <person name="Grigoriev I.V."/>
        </authorList>
    </citation>
    <scope>NUCLEOTIDE SEQUENCE [LARGE SCALE GENOMIC DNA]</scope>
    <source>
        <strain evidence="3">CBS 339.88</strain>
    </source>
</reference>
<sequence length="57" mass="6400">MQSLSRLGHNNETKISRVENKVLEHIRKLVAFQAANRTSGSRIHGEGLKNKCKSTIL</sequence>
<evidence type="ECO:0000313" key="1">
    <source>
        <dbReference type="EMBL" id="KDR84679.1"/>
    </source>
</evidence>
<dbReference type="AlphaFoldDB" id="A0A067TXG0"/>
<organism evidence="1 3">
    <name type="scientific">Galerina marginata (strain CBS 339.88)</name>
    <dbReference type="NCBI Taxonomy" id="685588"/>
    <lineage>
        <taxon>Eukaryota</taxon>
        <taxon>Fungi</taxon>
        <taxon>Dikarya</taxon>
        <taxon>Basidiomycota</taxon>
        <taxon>Agaricomycotina</taxon>
        <taxon>Agaricomycetes</taxon>
        <taxon>Agaricomycetidae</taxon>
        <taxon>Agaricales</taxon>
        <taxon>Agaricineae</taxon>
        <taxon>Strophariaceae</taxon>
        <taxon>Galerina</taxon>
    </lineage>
</organism>
<name>A0A067TXG0_GALM3</name>
<gene>
    <name evidence="1" type="ORF">GALMADRAFT_720653</name>
    <name evidence="2" type="ORF">GALMADRAFT_720674</name>
</gene>
<dbReference type="HOGENOM" id="CLU_2996624_0_0_1"/>
<keyword evidence="3" id="KW-1185">Reference proteome</keyword>
<protein>
    <submittedName>
        <fullName evidence="1">Uncharacterized protein</fullName>
    </submittedName>
</protein>